<dbReference type="InterPro" id="IPR031052">
    <property type="entry name" value="FHY3/FAR1"/>
</dbReference>
<keyword evidence="6" id="KW-0539">Nucleus</keyword>
<feature type="compositionally biased region" description="Polar residues" evidence="7">
    <location>
        <begin position="96"/>
        <end position="105"/>
    </location>
</feature>
<dbReference type="KEGG" id="jre:108985372"/>
<reference evidence="10 11" key="1">
    <citation type="submission" date="2025-04" db="UniProtKB">
        <authorList>
            <consortium name="RefSeq"/>
        </authorList>
    </citation>
    <scope>IDENTIFICATION</scope>
    <source>
        <tissue evidence="10 11">Leaves</tissue>
    </source>
</reference>
<proteinExistence type="inferred from homology"/>
<dbReference type="GO" id="GO:0005634">
    <property type="term" value="C:nucleus"/>
    <property type="evidence" value="ECO:0007669"/>
    <property type="project" value="UniProtKB-SubCell"/>
</dbReference>
<dbReference type="Gramene" id="Jr07_15060_p1">
    <property type="protein sequence ID" value="cds.Jr07_15060_p1"/>
    <property type="gene ID" value="Jr07_15060"/>
</dbReference>
<keyword evidence="3 5" id="KW-0863">Zinc-finger</keyword>
<evidence type="ECO:0000256" key="2">
    <source>
        <dbReference type="ARBA" id="ARBA00022723"/>
    </source>
</evidence>
<comment type="subcellular location">
    <subcellularLocation>
        <location evidence="6">Nucleus</location>
    </subcellularLocation>
</comment>
<evidence type="ECO:0000259" key="8">
    <source>
        <dbReference type="PROSITE" id="PS50966"/>
    </source>
</evidence>
<evidence type="ECO:0000313" key="11">
    <source>
        <dbReference type="RefSeq" id="XP_035547361.1"/>
    </source>
</evidence>
<feature type="compositionally biased region" description="Pro residues" evidence="7">
    <location>
        <begin position="83"/>
        <end position="92"/>
    </location>
</feature>
<evidence type="ECO:0000313" key="9">
    <source>
        <dbReference type="Proteomes" id="UP000235220"/>
    </source>
</evidence>
<keyword evidence="4 6" id="KW-0862">Zinc</keyword>
<dbReference type="Proteomes" id="UP000235220">
    <property type="component" value="Chromosome 15"/>
</dbReference>
<dbReference type="AlphaFoldDB" id="A0A2I4E1C9"/>
<organism evidence="9 10">
    <name type="scientific">Juglans regia</name>
    <name type="common">English walnut</name>
    <dbReference type="NCBI Taxonomy" id="51240"/>
    <lineage>
        <taxon>Eukaryota</taxon>
        <taxon>Viridiplantae</taxon>
        <taxon>Streptophyta</taxon>
        <taxon>Embryophyta</taxon>
        <taxon>Tracheophyta</taxon>
        <taxon>Spermatophyta</taxon>
        <taxon>Magnoliopsida</taxon>
        <taxon>eudicotyledons</taxon>
        <taxon>Gunneridae</taxon>
        <taxon>Pentapetalae</taxon>
        <taxon>rosids</taxon>
        <taxon>fabids</taxon>
        <taxon>Fagales</taxon>
        <taxon>Juglandaceae</taxon>
        <taxon>Juglans</taxon>
    </lineage>
</organism>
<evidence type="ECO:0000256" key="5">
    <source>
        <dbReference type="PROSITE-ProRule" id="PRU00325"/>
    </source>
</evidence>
<evidence type="ECO:0000256" key="6">
    <source>
        <dbReference type="RuleBase" id="RU367018"/>
    </source>
</evidence>
<dbReference type="Pfam" id="PF10551">
    <property type="entry name" value="MULE"/>
    <property type="match status" value="1"/>
</dbReference>
<comment type="similarity">
    <text evidence="1 6">Belongs to the FHY3/FAR1 family.</text>
</comment>
<dbReference type="PROSITE" id="PS50966">
    <property type="entry name" value="ZF_SWIM"/>
    <property type="match status" value="1"/>
</dbReference>
<name>A0A2I4E1C9_JUGRE</name>
<evidence type="ECO:0000256" key="4">
    <source>
        <dbReference type="ARBA" id="ARBA00022833"/>
    </source>
</evidence>
<dbReference type="Gramene" id="Jr15_12900_p1">
    <property type="protein sequence ID" value="cds.Jr15_12900_p1"/>
    <property type="gene ID" value="Jr15_12900"/>
</dbReference>
<dbReference type="GO" id="GO:0008270">
    <property type="term" value="F:zinc ion binding"/>
    <property type="evidence" value="ECO:0007669"/>
    <property type="project" value="UniProtKB-UniRule"/>
</dbReference>
<dbReference type="Proteomes" id="UP000235220">
    <property type="component" value="Chromosome 7"/>
</dbReference>
<comment type="function">
    <text evidence="6">Putative transcription activator involved in regulating light control of development.</text>
</comment>
<dbReference type="InterPro" id="IPR018289">
    <property type="entry name" value="MULE_transposase_dom"/>
</dbReference>
<dbReference type="STRING" id="51240.A0A2I4E1C9"/>
<dbReference type="PANTHER" id="PTHR31669">
    <property type="entry name" value="PROTEIN FAR1-RELATED SEQUENCE 10-RELATED"/>
    <property type="match status" value="1"/>
</dbReference>
<evidence type="ECO:0000256" key="1">
    <source>
        <dbReference type="ARBA" id="ARBA00005889"/>
    </source>
</evidence>
<dbReference type="GO" id="GO:0006355">
    <property type="term" value="P:regulation of DNA-templated transcription"/>
    <property type="evidence" value="ECO:0007669"/>
    <property type="project" value="UniProtKB-UniRule"/>
</dbReference>
<evidence type="ECO:0000256" key="3">
    <source>
        <dbReference type="ARBA" id="ARBA00022771"/>
    </source>
</evidence>
<dbReference type="RefSeq" id="XP_035547361.1">
    <property type="nucleotide sequence ID" value="XM_035691468.1"/>
</dbReference>
<dbReference type="InterPro" id="IPR006564">
    <property type="entry name" value="Znf_PMZ"/>
</dbReference>
<dbReference type="RefSeq" id="XP_018813197.2">
    <property type="nucleotide sequence ID" value="XM_018957652.2"/>
</dbReference>
<protein>
    <recommendedName>
        <fullName evidence="6">Protein FAR1-RELATED SEQUENCE</fullName>
    </recommendedName>
</protein>
<feature type="region of interest" description="Disordered" evidence="7">
    <location>
        <begin position="77"/>
        <end position="123"/>
    </location>
</feature>
<dbReference type="InterPro" id="IPR007527">
    <property type="entry name" value="Znf_SWIM"/>
</dbReference>
<dbReference type="SMART" id="SM00575">
    <property type="entry name" value="ZnF_PMZ"/>
    <property type="match status" value="1"/>
</dbReference>
<keyword evidence="9" id="KW-1185">Reference proteome</keyword>
<feature type="domain" description="SWIM-type" evidence="8">
    <location>
        <begin position="685"/>
        <end position="721"/>
    </location>
</feature>
<dbReference type="InterPro" id="IPR004330">
    <property type="entry name" value="FAR1_DNA_bnd_dom"/>
</dbReference>
<dbReference type="Pfam" id="PF04434">
    <property type="entry name" value="SWIM"/>
    <property type="match status" value="1"/>
</dbReference>
<evidence type="ECO:0000256" key="7">
    <source>
        <dbReference type="SAM" id="MobiDB-lite"/>
    </source>
</evidence>
<dbReference type="GeneID" id="108985372"/>
<keyword evidence="2 6" id="KW-0479">Metal-binding</keyword>
<gene>
    <name evidence="10" type="primary">LOC108985372</name>
    <name evidence="11" type="synonym">LOC118348900</name>
</gene>
<dbReference type="PANTHER" id="PTHR31669:SF297">
    <property type="entry name" value="PROTEIN FAR1-RELATED SEQUENCE"/>
    <property type="match status" value="1"/>
</dbReference>
<sequence length="950" mass="108293">MGEKEDGPTRPSTSIGLTQGYYGAVNPYNLPYMMPPNTYPHPYPYAWGSQQLPRPPFGPNMTSPVESNLRELNRGEDRTQHLPQPPYLPHPPFGTNMPSPSSTNPDELIRGENTTQHSAKSPCVPNIPYSHCASESSTMPSNSVGEKNLGETSSDINIEPDAEGMNEVLDDDNRVEPPTSGMQFSTDKEVLDYYKRYAKQEGFGVIIKRTKRDLDGDAKYVTIGCARGGRYYPSHSNLAKPRATTKTDCKAKINARFVNGVWVLTSVDLVHNHSTVSPQKSRFFRSHKCLDEYSQRMLDLNDRAGIRMNKNFQALVTDAGGFENLAFQEKDCRNFIDKARYLRMGKGGGEALNDYFKRMRKINDDFVSVMDVDDESRIRNVFWADARSRAAYEYFGDVITFDTTYLTNRYGMPFAPFVGVNHHGQSILLGAGLISSEDTSTFVWLFEAWLECMNGRAPAAIITDQGRAMKNAIQIVFPNARHRYCLWHIMRKLPEKLGSHSAYNAGLKTAIQSAVYDTQTCEQFEEKWVQLIHKYDLIDNAWLQGLYTERSFWVPVYLKGVFSAGMSTTQRSESMNAFFDGYVHSGTTLKEFVDQFDNALRKKVEAETTSDFQSCNQTVPCVSLFKIESQFQSMYTNAKFKEVQAEVWGMLLCNPTLVGTEGCISTFDVFEEISTPVGQSKIVKYIVYFNEDECEVKCTCALFEMRGILCRHGLKVCQMKYIHVLPDKYVLDRWRKDLKRRYTLVKSSYDDLRVNADARRYELVVKRCLRFATRVSRNEDHVNAFFHMLDEFEHKCVGLEPESGSAKLKENVVADKDKKILSPNVVRRKGRPPTRRKVPMVEKATRKRKKTQTYRNLFDEDSTNIDLPVSEVGATVDEVVIPTQCSTLTQVRPLADDEGSCLQHLLLAFSAVGSQSLYNIADTQIYVSRVQEKHLCFYHIMTWKEFKFQD</sequence>
<evidence type="ECO:0000313" key="10">
    <source>
        <dbReference type="RefSeq" id="XP_018813197.2"/>
    </source>
</evidence>
<dbReference type="Pfam" id="PF03101">
    <property type="entry name" value="FAR1"/>
    <property type="match status" value="1"/>
</dbReference>
<dbReference type="OrthoDB" id="2422440at2759"/>
<accession>A0A2I4E1C9</accession>
<dbReference type="KEGG" id="jre:118348900"/>